<dbReference type="Proteomes" id="UP001230328">
    <property type="component" value="Unassembled WGS sequence"/>
</dbReference>
<sequence length="39" mass="4560">MLQEDERQQMVLIWVRAQRATQHLGGAQQVPLELRETVT</sequence>
<evidence type="ECO:0000313" key="2">
    <source>
        <dbReference type="Proteomes" id="UP001230328"/>
    </source>
</evidence>
<proteinExistence type="predicted"/>
<evidence type="ECO:0000313" key="1">
    <source>
        <dbReference type="EMBL" id="MDQ1031378.1"/>
    </source>
</evidence>
<dbReference type="EMBL" id="JAUSZI010000002">
    <property type="protein sequence ID" value="MDQ1031378.1"/>
    <property type="molecule type" value="Genomic_DNA"/>
</dbReference>
<gene>
    <name evidence="1" type="ORF">QF035_008960</name>
</gene>
<accession>A0ABU0T6D8</accession>
<reference evidence="1 2" key="1">
    <citation type="submission" date="2023-07" db="EMBL/GenBank/DDBJ databases">
        <title>Comparative genomics of wheat-associated soil bacteria to identify genetic determinants of phenazine resistance.</title>
        <authorList>
            <person name="Mouncey N."/>
        </authorList>
    </citation>
    <scope>NUCLEOTIDE SEQUENCE [LARGE SCALE GENOMIC DNA]</scope>
    <source>
        <strain evidence="1 2">V2I4</strain>
    </source>
</reference>
<name>A0ABU0T6D8_9ACTN</name>
<comment type="caution">
    <text evidence="1">The sequence shown here is derived from an EMBL/GenBank/DDBJ whole genome shotgun (WGS) entry which is preliminary data.</text>
</comment>
<organism evidence="1 2">
    <name type="scientific">Streptomyces umbrinus</name>
    <dbReference type="NCBI Taxonomy" id="67370"/>
    <lineage>
        <taxon>Bacteria</taxon>
        <taxon>Bacillati</taxon>
        <taxon>Actinomycetota</taxon>
        <taxon>Actinomycetes</taxon>
        <taxon>Kitasatosporales</taxon>
        <taxon>Streptomycetaceae</taxon>
        <taxon>Streptomyces</taxon>
        <taxon>Streptomyces phaeochromogenes group</taxon>
    </lineage>
</organism>
<protein>
    <submittedName>
        <fullName evidence="1">Uncharacterized protein</fullName>
    </submittedName>
</protein>
<keyword evidence="2" id="KW-1185">Reference proteome</keyword>